<keyword evidence="2" id="KW-1133">Transmembrane helix</keyword>
<dbReference type="RefSeq" id="WP_106740719.1">
    <property type="nucleotide sequence ID" value="NZ_CP027657.1"/>
</dbReference>
<organism evidence="3 4">
    <name type="scientific">Ectopseudomonas mendocina</name>
    <name type="common">Pseudomonas mendocina</name>
    <dbReference type="NCBI Taxonomy" id="300"/>
    <lineage>
        <taxon>Bacteria</taxon>
        <taxon>Pseudomonadati</taxon>
        <taxon>Pseudomonadota</taxon>
        <taxon>Gammaproteobacteria</taxon>
        <taxon>Pseudomonadales</taxon>
        <taxon>Pseudomonadaceae</taxon>
        <taxon>Ectopseudomonas</taxon>
    </lineage>
</organism>
<protein>
    <submittedName>
        <fullName evidence="3">Uncharacterized protein</fullName>
    </submittedName>
</protein>
<dbReference type="OrthoDB" id="7408523at2"/>
<feature type="transmembrane region" description="Helical" evidence="2">
    <location>
        <begin position="35"/>
        <end position="56"/>
    </location>
</feature>
<proteinExistence type="predicted"/>
<dbReference type="AlphaFoldDB" id="A0A2R3QUM8"/>
<dbReference type="EMBL" id="CP027657">
    <property type="protein sequence ID" value="AVO55402.1"/>
    <property type="molecule type" value="Genomic_DNA"/>
</dbReference>
<evidence type="ECO:0000256" key="1">
    <source>
        <dbReference type="SAM" id="Coils"/>
    </source>
</evidence>
<gene>
    <name evidence="3" type="ORF">C7A17_22465</name>
</gene>
<feature type="coiled-coil region" evidence="1">
    <location>
        <begin position="66"/>
        <end position="116"/>
    </location>
</feature>
<reference evidence="3 4" key="1">
    <citation type="submission" date="2018-03" db="EMBL/GenBank/DDBJ databases">
        <title>Complete genome sequence and methylome analysis of Pseudomonas mendocina NEB 698.</title>
        <authorList>
            <person name="Morgan R.D."/>
        </authorList>
    </citation>
    <scope>NUCLEOTIDE SEQUENCE [LARGE SCALE GENOMIC DNA]</scope>
    <source>
        <strain evidence="3 4">NEB698</strain>
    </source>
</reference>
<accession>A0A2R3QUM8</accession>
<name>A0A2R3QUM8_ECTME</name>
<dbReference type="Proteomes" id="UP000238327">
    <property type="component" value="Chromosome"/>
</dbReference>
<keyword evidence="2" id="KW-0812">Transmembrane</keyword>
<keyword evidence="1" id="KW-0175">Coiled coil</keyword>
<evidence type="ECO:0000313" key="4">
    <source>
        <dbReference type="Proteomes" id="UP000238327"/>
    </source>
</evidence>
<sequence>MLIFGCVLTAVWLVGLGVAVYLNIDKAASMELNSWGDFLAGGFAPLAFFWLVIGYFQQGRELKLSTKALEKQEEALKLQVEELRSSVEQQKELVKAAREEMEMTRSEIERERIKDKLNAQPYPEMSQTGMDEHLGVVKYVVQLANSGAGVTNVELVEKNLECDVVLSQDHRTMRWAKGMDIRFDFSLPVESRLKPSERYAFVISFTDALGDKEQLQLNFVVNNGGRFIHSKF</sequence>
<evidence type="ECO:0000256" key="2">
    <source>
        <dbReference type="SAM" id="Phobius"/>
    </source>
</evidence>
<keyword evidence="2" id="KW-0472">Membrane</keyword>
<evidence type="ECO:0000313" key="3">
    <source>
        <dbReference type="EMBL" id="AVO55402.1"/>
    </source>
</evidence>